<evidence type="ECO:0000256" key="3">
    <source>
        <dbReference type="ARBA" id="ARBA00011071"/>
    </source>
</evidence>
<accession>A0A9Q0M283</accession>
<evidence type="ECO:0000256" key="1">
    <source>
        <dbReference type="ARBA" id="ARBA00004477"/>
    </source>
</evidence>
<keyword evidence="5 13" id="KW-0328">Glycosyltransferase</keyword>
<gene>
    <name evidence="14" type="ORF">RDWZM_008721</name>
</gene>
<feature type="transmembrane region" description="Helical" evidence="13">
    <location>
        <begin position="230"/>
        <end position="251"/>
    </location>
</feature>
<dbReference type="Pfam" id="PF05007">
    <property type="entry name" value="Mannosyl_trans"/>
    <property type="match status" value="1"/>
</dbReference>
<dbReference type="Proteomes" id="UP001142055">
    <property type="component" value="Chromosome 3"/>
</dbReference>
<protein>
    <recommendedName>
        <fullName evidence="12 13">GPI alpha-1,4-mannosyltransferase I, catalytic subunit</fullName>
        <ecNumber evidence="13">2.4.1.-</ecNumber>
    </recommendedName>
    <alternativeName>
        <fullName evidence="13">GPI mannosyltransferase I</fullName>
    </alternativeName>
</protein>
<dbReference type="PANTHER" id="PTHR12886">
    <property type="entry name" value="PIG-M MANNOSYLTRANSFERASE"/>
    <property type="match status" value="1"/>
</dbReference>
<feature type="transmembrane region" description="Helical" evidence="13">
    <location>
        <begin position="188"/>
        <end position="210"/>
    </location>
</feature>
<dbReference type="InterPro" id="IPR007704">
    <property type="entry name" value="PIG-M"/>
</dbReference>
<dbReference type="PANTHER" id="PTHR12886:SF0">
    <property type="entry name" value="GPI MANNOSYLTRANSFERASE 1"/>
    <property type="match status" value="1"/>
</dbReference>
<keyword evidence="15" id="KW-1185">Reference proteome</keyword>
<organism evidence="14 15">
    <name type="scientific">Blomia tropicalis</name>
    <name type="common">Mite</name>
    <dbReference type="NCBI Taxonomy" id="40697"/>
    <lineage>
        <taxon>Eukaryota</taxon>
        <taxon>Metazoa</taxon>
        <taxon>Ecdysozoa</taxon>
        <taxon>Arthropoda</taxon>
        <taxon>Chelicerata</taxon>
        <taxon>Arachnida</taxon>
        <taxon>Acari</taxon>
        <taxon>Acariformes</taxon>
        <taxon>Sarcoptiformes</taxon>
        <taxon>Astigmata</taxon>
        <taxon>Glycyphagoidea</taxon>
        <taxon>Echimyopodidae</taxon>
        <taxon>Blomia</taxon>
    </lineage>
</organism>
<comment type="caution">
    <text evidence="14">The sequence shown here is derived from an EMBL/GenBank/DDBJ whole genome shotgun (WGS) entry which is preliminary data.</text>
</comment>
<evidence type="ECO:0000256" key="2">
    <source>
        <dbReference type="ARBA" id="ARBA00004687"/>
    </source>
</evidence>
<comment type="function">
    <text evidence="11 13">Catalytic subunit of the glycosylphosphatidylinositol-mannosyltransferase I complex which catalyzes the transfer of the first mannose, via an alpha-1,4 bond from a dolichol-phosphate-mannose (Dol-P-Man) to the glucosaminyl acyl phosphatidylinositol (GlcN-(acyl)PI) intermediate to generate alpha-D-Man-(1-&gt;4)-alpha-D-GlcN-(1-&gt;6)-(1-radyl,2-acyl-sn-glycero-3-phospho)-2-acyl-inositol and participates in the sixth step of the glycosylphosphatidylinositol-anchor biosynthesis.</text>
</comment>
<evidence type="ECO:0000256" key="13">
    <source>
        <dbReference type="RuleBase" id="RU365064"/>
    </source>
</evidence>
<dbReference type="EC" id="2.4.1.-" evidence="13"/>
<dbReference type="GO" id="GO:0005789">
    <property type="term" value="C:endoplasmic reticulum membrane"/>
    <property type="evidence" value="ECO:0007669"/>
    <property type="project" value="UniProtKB-SubCell"/>
</dbReference>
<keyword evidence="9 13" id="KW-1133">Transmembrane helix</keyword>
<evidence type="ECO:0000256" key="7">
    <source>
        <dbReference type="ARBA" id="ARBA00022692"/>
    </source>
</evidence>
<dbReference type="GO" id="GO:0004376">
    <property type="term" value="F:GPI mannosyltransferase activity"/>
    <property type="evidence" value="ECO:0007669"/>
    <property type="project" value="InterPro"/>
</dbReference>
<keyword evidence="10 13" id="KW-0472">Membrane</keyword>
<dbReference type="GO" id="GO:0006506">
    <property type="term" value="P:GPI anchor biosynthetic process"/>
    <property type="evidence" value="ECO:0007669"/>
    <property type="project" value="UniProtKB-KW"/>
</dbReference>
<evidence type="ECO:0000256" key="6">
    <source>
        <dbReference type="ARBA" id="ARBA00022679"/>
    </source>
</evidence>
<feature type="transmembrane region" description="Helical" evidence="13">
    <location>
        <begin position="158"/>
        <end position="181"/>
    </location>
</feature>
<sequence length="297" mass="34602">MLWDATIITVHDKQRPVQIYVKISIANNSTMSLLNQFLKKKIGFHLRFSSFIHIFLIIFCEIQDRILDVKYTDIDYVIFTDGARFTLDGGSPFDRETYRYTPLLAWIMTPNIIAFPQFGKILFSALDILTGWMLYRMLPSSVDRKLFSLIWLYNPLTLIISTRGSSESIICSLVILALYLFSKKQYLIAGLVYGFVIHFKIYPVIYAPSLYLVISNKKHWRNLLPTKSKLVFFISTAVGFLIPTLLSFYLYGQIYIDEAWLYHFYKLKSVLSSNSFSVCFCPTICVDTRQRFLLLVR</sequence>
<evidence type="ECO:0000256" key="9">
    <source>
        <dbReference type="ARBA" id="ARBA00022989"/>
    </source>
</evidence>
<keyword evidence="6 13" id="KW-0808">Transferase</keyword>
<evidence type="ECO:0000313" key="15">
    <source>
        <dbReference type="Proteomes" id="UP001142055"/>
    </source>
</evidence>
<keyword evidence="4 13" id="KW-0337">GPI-anchor biosynthesis</keyword>
<keyword evidence="7 13" id="KW-0812">Transmembrane</keyword>
<dbReference type="GO" id="GO:0051751">
    <property type="term" value="F:alpha-1,4-mannosyltransferase activity"/>
    <property type="evidence" value="ECO:0007669"/>
    <property type="project" value="InterPro"/>
</dbReference>
<keyword evidence="8 13" id="KW-0256">Endoplasmic reticulum</keyword>
<dbReference type="OMA" id="LYGWDFI"/>
<comment type="caution">
    <text evidence="13">Lacks conserved residue(s) required for the propagation of feature annotation.</text>
</comment>
<evidence type="ECO:0000256" key="8">
    <source>
        <dbReference type="ARBA" id="ARBA00022824"/>
    </source>
</evidence>
<evidence type="ECO:0000313" key="14">
    <source>
        <dbReference type="EMBL" id="KAJ6217564.1"/>
    </source>
</evidence>
<evidence type="ECO:0000256" key="12">
    <source>
        <dbReference type="ARBA" id="ARBA00093608"/>
    </source>
</evidence>
<name>A0A9Q0M283_BLOTA</name>
<dbReference type="AlphaFoldDB" id="A0A9Q0M283"/>
<comment type="similarity">
    <text evidence="3 13">Belongs to the PIGM family.</text>
</comment>
<dbReference type="EMBL" id="JAPWDV010000003">
    <property type="protein sequence ID" value="KAJ6217564.1"/>
    <property type="molecule type" value="Genomic_DNA"/>
</dbReference>
<comment type="subcellular location">
    <subcellularLocation>
        <location evidence="1 13">Endoplasmic reticulum membrane</location>
        <topology evidence="1 13">Multi-pass membrane protein</topology>
    </subcellularLocation>
</comment>
<reference evidence="14" key="1">
    <citation type="submission" date="2022-12" db="EMBL/GenBank/DDBJ databases">
        <title>Genome assemblies of Blomia tropicalis.</title>
        <authorList>
            <person name="Cui Y."/>
        </authorList>
    </citation>
    <scope>NUCLEOTIDE SEQUENCE</scope>
    <source>
        <tissue evidence="14">Adult mites</tissue>
    </source>
</reference>
<evidence type="ECO:0000256" key="4">
    <source>
        <dbReference type="ARBA" id="ARBA00022502"/>
    </source>
</evidence>
<comment type="pathway">
    <text evidence="2 13">Glycolipid biosynthesis; glycosylphosphatidylinositol-anchor biosynthesis.</text>
</comment>
<dbReference type="GO" id="GO:1990529">
    <property type="term" value="C:glycosylphosphatidylinositol-mannosyltransferase I complex"/>
    <property type="evidence" value="ECO:0007669"/>
    <property type="project" value="TreeGrafter"/>
</dbReference>
<evidence type="ECO:0000256" key="11">
    <source>
        <dbReference type="ARBA" id="ARBA00093408"/>
    </source>
</evidence>
<evidence type="ECO:0000256" key="5">
    <source>
        <dbReference type="ARBA" id="ARBA00022676"/>
    </source>
</evidence>
<proteinExistence type="inferred from homology"/>
<evidence type="ECO:0000256" key="10">
    <source>
        <dbReference type="ARBA" id="ARBA00023136"/>
    </source>
</evidence>